<dbReference type="Pfam" id="PF00076">
    <property type="entry name" value="RRM_1"/>
    <property type="match status" value="1"/>
</dbReference>
<feature type="compositionally biased region" description="Polar residues" evidence="3">
    <location>
        <begin position="266"/>
        <end position="279"/>
    </location>
</feature>
<dbReference type="InterPro" id="IPR012677">
    <property type="entry name" value="Nucleotide-bd_a/b_plait_sf"/>
</dbReference>
<dbReference type="PROSITE" id="PS50102">
    <property type="entry name" value="RRM"/>
    <property type="match status" value="1"/>
</dbReference>
<dbReference type="GO" id="GO:0003723">
    <property type="term" value="F:RNA binding"/>
    <property type="evidence" value="ECO:0007669"/>
    <property type="project" value="UniProtKB-UniRule"/>
</dbReference>
<dbReference type="SUPFAM" id="SSF54928">
    <property type="entry name" value="RNA-binding domain, RBD"/>
    <property type="match status" value="1"/>
</dbReference>
<keyword evidence="6" id="KW-1185">Reference proteome</keyword>
<feature type="compositionally biased region" description="Basic and acidic residues" evidence="3">
    <location>
        <begin position="217"/>
        <end position="227"/>
    </location>
</feature>
<evidence type="ECO:0000256" key="1">
    <source>
        <dbReference type="ARBA" id="ARBA00022884"/>
    </source>
</evidence>
<dbReference type="PANTHER" id="PTHR23236">
    <property type="entry name" value="EUKARYOTIC TRANSLATION INITIATION FACTOR 4B/4H"/>
    <property type="match status" value="1"/>
</dbReference>
<comment type="caution">
    <text evidence="5">The sequence shown here is derived from an EMBL/GenBank/DDBJ whole genome shotgun (WGS) entry which is preliminary data.</text>
</comment>
<protein>
    <submittedName>
        <fullName evidence="5">Putative RNA-binding protein sce3</fullName>
    </submittedName>
</protein>
<dbReference type="AlphaFoldDB" id="A0A1C7NGC8"/>
<feature type="compositionally biased region" description="Basic and acidic residues" evidence="3">
    <location>
        <begin position="189"/>
        <end position="208"/>
    </location>
</feature>
<proteinExistence type="predicted"/>
<evidence type="ECO:0000313" key="6">
    <source>
        <dbReference type="Proteomes" id="UP000093000"/>
    </source>
</evidence>
<feature type="domain" description="RRM" evidence="4">
    <location>
        <begin position="113"/>
        <end position="189"/>
    </location>
</feature>
<feature type="compositionally biased region" description="Basic and acidic residues" evidence="3">
    <location>
        <begin position="39"/>
        <end position="98"/>
    </location>
</feature>
<dbReference type="InterPro" id="IPR035979">
    <property type="entry name" value="RBD_domain_sf"/>
</dbReference>
<feature type="compositionally biased region" description="Basic and acidic residues" evidence="3">
    <location>
        <begin position="248"/>
        <end position="257"/>
    </location>
</feature>
<evidence type="ECO:0000259" key="4">
    <source>
        <dbReference type="PROSITE" id="PS50102"/>
    </source>
</evidence>
<dbReference type="FunCoup" id="A0A1C7NGC8">
    <property type="interactions" value="680"/>
</dbReference>
<evidence type="ECO:0000256" key="3">
    <source>
        <dbReference type="SAM" id="MobiDB-lite"/>
    </source>
</evidence>
<dbReference type="STRING" id="101091.A0A1C7NGC8"/>
<sequence>MSGKKKAQKMSLSDFLADDTTGGSSWADDVTDLPSAPAAREEKFESHSSRGYNDHHERGGFERRDRGYDRPDRDGFERADRGFERRERQGFERSERPPRAPRAPVELPTSPPFTAHVANLSFESTEDDLGELFSNLKITNIRLVRDRESERSKGFGYVEFDDLDSLKGALELSGENVQGRSIRVNIAEPPRENERSRPVDRTDVDTWRRSGPIDLPEPPRREFREGGRGGFGGRGRGGDSWGRSSFGNRDRPSERPRLNLKPRTVDTASGSSGQNSSNKPDPFGGAKPVDTDKVLRDIEKKHEGDAPSNEQ</sequence>
<dbReference type="GO" id="GO:0005737">
    <property type="term" value="C:cytoplasm"/>
    <property type="evidence" value="ECO:0007669"/>
    <property type="project" value="EnsemblFungi"/>
</dbReference>
<keyword evidence="1 2" id="KW-0694">RNA-binding</keyword>
<name>A0A1C7NGC8_9FUNG</name>
<accession>A0A1C7NGC8</accession>
<dbReference type="EMBL" id="LUGH01000171">
    <property type="protein sequence ID" value="OBZ88157.1"/>
    <property type="molecule type" value="Genomic_DNA"/>
</dbReference>
<reference evidence="5 6" key="1">
    <citation type="submission" date="2016-03" db="EMBL/GenBank/DDBJ databases">
        <title>Choanephora cucurbitarum.</title>
        <authorList>
            <person name="Min B."/>
            <person name="Park H."/>
            <person name="Park J.-H."/>
            <person name="Shin H.-D."/>
            <person name="Choi I.-G."/>
        </authorList>
    </citation>
    <scope>NUCLEOTIDE SEQUENCE [LARGE SCALE GENOMIC DNA]</scope>
    <source>
        <strain evidence="5 6">KUS-F28377</strain>
    </source>
</reference>
<evidence type="ECO:0000313" key="5">
    <source>
        <dbReference type="EMBL" id="OBZ88157.1"/>
    </source>
</evidence>
<feature type="region of interest" description="Disordered" evidence="3">
    <location>
        <begin position="176"/>
        <end position="311"/>
    </location>
</feature>
<dbReference type="OrthoDB" id="48651at2759"/>
<dbReference type="Gene3D" id="3.30.70.330">
    <property type="match status" value="1"/>
</dbReference>
<feature type="region of interest" description="Disordered" evidence="3">
    <location>
        <begin position="1"/>
        <end position="112"/>
    </location>
</feature>
<gene>
    <name evidence="5" type="primary">sce3</name>
    <name evidence="5" type="ORF">A0J61_03787</name>
</gene>
<dbReference type="SMART" id="SM00360">
    <property type="entry name" value="RRM"/>
    <property type="match status" value="1"/>
</dbReference>
<feature type="compositionally biased region" description="Basic and acidic residues" evidence="3">
    <location>
        <begin position="289"/>
        <end position="305"/>
    </location>
</feature>
<dbReference type="PANTHER" id="PTHR23236:SF2">
    <property type="entry name" value="EUKARYOTIC TRANSLATION INITIATION FACTOR 4B"/>
    <property type="match status" value="1"/>
</dbReference>
<feature type="compositionally biased region" description="Gly residues" evidence="3">
    <location>
        <begin position="228"/>
        <end position="240"/>
    </location>
</feature>
<dbReference type="Proteomes" id="UP000093000">
    <property type="component" value="Unassembled WGS sequence"/>
</dbReference>
<dbReference type="InParanoid" id="A0A1C7NGC8"/>
<evidence type="ECO:0000256" key="2">
    <source>
        <dbReference type="PROSITE-ProRule" id="PRU00176"/>
    </source>
</evidence>
<organism evidence="5 6">
    <name type="scientific">Choanephora cucurbitarum</name>
    <dbReference type="NCBI Taxonomy" id="101091"/>
    <lineage>
        <taxon>Eukaryota</taxon>
        <taxon>Fungi</taxon>
        <taxon>Fungi incertae sedis</taxon>
        <taxon>Mucoromycota</taxon>
        <taxon>Mucoromycotina</taxon>
        <taxon>Mucoromycetes</taxon>
        <taxon>Mucorales</taxon>
        <taxon>Mucorineae</taxon>
        <taxon>Choanephoraceae</taxon>
        <taxon>Choanephoroideae</taxon>
        <taxon>Choanephora</taxon>
    </lineage>
</organism>
<dbReference type="InterPro" id="IPR000504">
    <property type="entry name" value="RRM_dom"/>
</dbReference>